<sequence>MRNPLLQISGVRADELKAGDCVVLPQYGTRDRVKAVSVDHGMVLVAFDSCPEWRYDAAARVSVAPAGE</sequence>
<proteinExistence type="predicted"/>
<dbReference type="Proteomes" id="UP000808215">
    <property type="component" value="Unassembled WGS sequence"/>
</dbReference>
<name>A0ABS1APK8_BURVI</name>
<accession>A0ABS1APK8</accession>
<evidence type="ECO:0000313" key="1">
    <source>
        <dbReference type="EMBL" id="MBJ9686063.1"/>
    </source>
</evidence>
<protein>
    <submittedName>
        <fullName evidence="1">Uncharacterized protein</fullName>
    </submittedName>
</protein>
<organism evidence="1 2">
    <name type="scientific">Burkholderia vietnamiensis</name>
    <dbReference type="NCBI Taxonomy" id="60552"/>
    <lineage>
        <taxon>Bacteria</taxon>
        <taxon>Pseudomonadati</taxon>
        <taxon>Pseudomonadota</taxon>
        <taxon>Betaproteobacteria</taxon>
        <taxon>Burkholderiales</taxon>
        <taxon>Burkholderiaceae</taxon>
        <taxon>Burkholderia</taxon>
        <taxon>Burkholderia cepacia complex</taxon>
    </lineage>
</organism>
<comment type="caution">
    <text evidence="1">The sequence shown here is derived from an EMBL/GenBank/DDBJ whole genome shotgun (WGS) entry which is preliminary data.</text>
</comment>
<gene>
    <name evidence="1" type="ORF">I5589_03105</name>
</gene>
<keyword evidence="2" id="KW-1185">Reference proteome</keyword>
<dbReference type="RefSeq" id="WP_200090940.1">
    <property type="nucleotide sequence ID" value="NZ_JADVKH010000004.1"/>
</dbReference>
<reference evidence="1 2" key="1">
    <citation type="submission" date="2020-11" db="EMBL/GenBank/DDBJ databases">
        <title>Enhanced detection system for hospital associated transmission using whole genome sequencing surveillance.</title>
        <authorList>
            <person name="Harrison L.H."/>
            <person name="Van Tyne D."/>
            <person name="Marsh J.W."/>
            <person name="Griffith M.P."/>
            <person name="Snyder D.J."/>
            <person name="Cooper V.S."/>
            <person name="Mustapha M."/>
        </authorList>
    </citation>
    <scope>NUCLEOTIDE SEQUENCE [LARGE SCALE GENOMIC DNA]</scope>
    <source>
        <strain evidence="1 2">BC00020</strain>
    </source>
</reference>
<evidence type="ECO:0000313" key="2">
    <source>
        <dbReference type="Proteomes" id="UP000808215"/>
    </source>
</evidence>
<dbReference type="EMBL" id="JADVKH010000004">
    <property type="protein sequence ID" value="MBJ9686063.1"/>
    <property type="molecule type" value="Genomic_DNA"/>
</dbReference>